<keyword evidence="1" id="KW-0472">Membrane</keyword>
<sequence length="719" mass="76877">MVVLIGATASVLFVLNQGVGLQQEVDRFPANSTAIYLYGVSEDHSAGVLSALGRFADADGRAVVRVDHQTSKVDGGLSALRVGVLANPRTPPAALDLRFLGTPLFDAMTISKLLTSDPSKSVGLDANARDAIATIPELAFAPRLSVVHLSHLIDTSGTINGTYRVVGADAAQANELLTSLAAVTGQSAQSMLAPLHGQATDSGLLPVILLGCVIAAVILLLLVLVVEALRSFPVLGVHLLLGRSTWGFAIRMFRPVLLTAVGAAVLSMLLTVGLAQGYQLNATLLAAAWSCAVAGAVPVLACVAVAVFVITSTKPVNAILGRYSKRVLLWTLGGLYVAAIAGFAFMLVYIDGPIKEAGKLADVSRTWSAVENQQILYQLSPGNDDASIGGQSTQLAKDFYDWYSSIADKPGVSLTHTAYYGQQTLDQWSGVYKSVPEQPFWYIAASPSSLAAQGFHISPEALARAERGERVFLLPDTWTGTAKTSMQGWLTEDSHPKYAPSIRTTYFDHETVVFEDYAPNTPLFSWTTEPSQPQTVADPVILISTPANMIPFESESLYAVGLENSYIKLSTAAAHEYTSNQYLATYHLDDNKVEFLPVSEFTAGLTKTIQGTLQLFGGVIVFLFLLVAVALVALLRLFSNTYRESLVVKRMLGYPLIRLFAPALVVITVTGTVAVVVASLLQSKSAILGSIILLAIQLALVTFLIRRYSRLQLSSALKE</sequence>
<dbReference type="Proteomes" id="UP000740605">
    <property type="component" value="Unassembled WGS sequence"/>
</dbReference>
<gene>
    <name evidence="2" type="ORF">J0P97_11155</name>
</gene>
<feature type="transmembrane region" description="Helical" evidence="1">
    <location>
        <begin position="287"/>
        <end position="311"/>
    </location>
</feature>
<evidence type="ECO:0000313" key="3">
    <source>
        <dbReference type="Proteomes" id="UP000740605"/>
    </source>
</evidence>
<evidence type="ECO:0000256" key="1">
    <source>
        <dbReference type="SAM" id="Phobius"/>
    </source>
</evidence>
<dbReference type="EMBL" id="JAFLHG010000010">
    <property type="protein sequence ID" value="MBT8798626.1"/>
    <property type="molecule type" value="Genomic_DNA"/>
</dbReference>
<protein>
    <recommendedName>
        <fullName evidence="4">Amino acid ABC transporter permease</fullName>
    </recommendedName>
</protein>
<dbReference type="RefSeq" id="WP_215487867.1">
    <property type="nucleotide sequence ID" value="NZ_BAAAPJ010000009.1"/>
</dbReference>
<evidence type="ECO:0000313" key="2">
    <source>
        <dbReference type="EMBL" id="MBT8798626.1"/>
    </source>
</evidence>
<keyword evidence="3" id="KW-1185">Reference proteome</keyword>
<keyword evidence="1" id="KW-0812">Transmembrane</keyword>
<keyword evidence="1" id="KW-1133">Transmembrane helix</keyword>
<organism evidence="2 3">
    <name type="scientific">Microbacterium flavum</name>
    <dbReference type="NCBI Taxonomy" id="415216"/>
    <lineage>
        <taxon>Bacteria</taxon>
        <taxon>Bacillati</taxon>
        <taxon>Actinomycetota</taxon>
        <taxon>Actinomycetes</taxon>
        <taxon>Micrococcales</taxon>
        <taxon>Microbacteriaceae</taxon>
        <taxon>Microbacterium</taxon>
    </lineage>
</organism>
<reference evidence="2 3" key="1">
    <citation type="submission" date="2021-03" db="EMBL/GenBank/DDBJ databases">
        <title>Microbacterium pauli sp. nov., isolated from microfiltered milk.</title>
        <authorList>
            <person name="Bellassi P."/>
            <person name="Fontana A."/>
            <person name="Callegari M.L."/>
            <person name="Lorenzo M."/>
            <person name="Cappa F."/>
        </authorList>
    </citation>
    <scope>NUCLEOTIDE SEQUENCE [LARGE SCALE GENOMIC DNA]</scope>
    <source>
        <strain evidence="2 3">DSM 18909</strain>
    </source>
</reference>
<feature type="transmembrane region" description="Helical" evidence="1">
    <location>
        <begin position="256"/>
        <end position="275"/>
    </location>
</feature>
<evidence type="ECO:0008006" key="4">
    <source>
        <dbReference type="Google" id="ProtNLM"/>
    </source>
</evidence>
<feature type="transmembrane region" description="Helical" evidence="1">
    <location>
        <begin position="659"/>
        <end position="681"/>
    </location>
</feature>
<proteinExistence type="predicted"/>
<accession>A0ABS5XVQ8</accession>
<comment type="caution">
    <text evidence="2">The sequence shown here is derived from an EMBL/GenBank/DDBJ whole genome shotgun (WGS) entry which is preliminary data.</text>
</comment>
<feature type="transmembrane region" description="Helical" evidence="1">
    <location>
        <begin position="615"/>
        <end position="638"/>
    </location>
</feature>
<feature type="transmembrane region" description="Helical" evidence="1">
    <location>
        <begin position="327"/>
        <end position="350"/>
    </location>
</feature>
<name>A0ABS5XVQ8_9MICO</name>
<feature type="transmembrane region" description="Helical" evidence="1">
    <location>
        <begin position="687"/>
        <end position="705"/>
    </location>
</feature>
<feature type="transmembrane region" description="Helical" evidence="1">
    <location>
        <begin position="204"/>
        <end position="226"/>
    </location>
</feature>